<feature type="transmembrane region" description="Helical" evidence="1">
    <location>
        <begin position="225"/>
        <end position="252"/>
    </location>
</feature>
<protein>
    <submittedName>
        <fullName evidence="2">Uncharacterized protein</fullName>
    </submittedName>
</protein>
<dbReference type="EMBL" id="LAZR01047843">
    <property type="protein sequence ID" value="KKK93275.1"/>
    <property type="molecule type" value="Genomic_DNA"/>
</dbReference>
<keyword evidence="1" id="KW-1133">Transmembrane helix</keyword>
<dbReference type="AlphaFoldDB" id="A0A0F9A527"/>
<keyword evidence="1" id="KW-0812">Transmembrane</keyword>
<keyword evidence="1" id="KW-0472">Membrane</keyword>
<feature type="non-terminal residue" evidence="2">
    <location>
        <position position="1"/>
    </location>
</feature>
<organism evidence="2">
    <name type="scientific">marine sediment metagenome</name>
    <dbReference type="NCBI Taxonomy" id="412755"/>
    <lineage>
        <taxon>unclassified sequences</taxon>
        <taxon>metagenomes</taxon>
        <taxon>ecological metagenomes</taxon>
    </lineage>
</organism>
<evidence type="ECO:0000256" key="1">
    <source>
        <dbReference type="SAM" id="Phobius"/>
    </source>
</evidence>
<feature type="transmembrane region" description="Helical" evidence="1">
    <location>
        <begin position="258"/>
        <end position="279"/>
    </location>
</feature>
<comment type="caution">
    <text evidence="2">The sequence shown here is derived from an EMBL/GenBank/DDBJ whole genome shotgun (WGS) entry which is preliminary data.</text>
</comment>
<proteinExistence type="predicted"/>
<evidence type="ECO:0000313" key="2">
    <source>
        <dbReference type="EMBL" id="KKK93275.1"/>
    </source>
</evidence>
<accession>A0A0F9A527</accession>
<name>A0A0F9A527_9ZZZZ</name>
<feature type="transmembrane region" description="Helical" evidence="1">
    <location>
        <begin position="46"/>
        <end position="67"/>
    </location>
</feature>
<feature type="transmembrane region" description="Helical" evidence="1">
    <location>
        <begin position="21"/>
        <end position="40"/>
    </location>
</feature>
<reference evidence="2" key="1">
    <citation type="journal article" date="2015" name="Nature">
        <title>Complex archaea that bridge the gap between prokaryotes and eukaryotes.</title>
        <authorList>
            <person name="Spang A."/>
            <person name="Saw J.H."/>
            <person name="Jorgensen S.L."/>
            <person name="Zaremba-Niedzwiedzka K."/>
            <person name="Martijn J."/>
            <person name="Lind A.E."/>
            <person name="van Eijk R."/>
            <person name="Schleper C."/>
            <person name="Guy L."/>
            <person name="Ettema T.J."/>
        </authorList>
    </citation>
    <scope>NUCLEOTIDE SEQUENCE</scope>
</reference>
<sequence>TKAIENGKKIVFLKKKLGAKIFLILGGIFLVLGLILALILSVNILIFSTFFGIFGGIGIVFIVLGLFKMRTSFLVLGPEGLVYKLQGESIKGFKWEEISLDLGASSWDDISINILMPNEDFIKFNYRDYCSEEYSESQSFEVIGLDMLTFQFYYRIGKFNLQDMNPEEKLQVKKDNSSTESKNMVNYSLEDLRKEYHKYKEKKYKFGKYGTREQIKNEFLKGKIFVLKGGLGVGGWILTILMFAITLLSLFMSLDPDTGIFIILVFLTFPLGLFPLLTLRGFLVIGPLGVYYQKILSSGVFSWKNVNNIKHFTQTYSGFTTGVVVKIYIYHGRKIRFGSSNYLNKEFPRKVGREMFVTLFYIYSQLGKNHFPNYN</sequence>
<gene>
    <name evidence="2" type="ORF">LCGC14_2694510</name>
</gene>